<name>A0AA36FZK7_9BILA</name>
<comment type="caution">
    <text evidence="3">The sequence shown here is derived from an EMBL/GenBank/DDBJ whole genome shotgun (WGS) entry which is preliminary data.</text>
</comment>
<dbReference type="AlphaFoldDB" id="A0AA36FZK7"/>
<dbReference type="SUPFAM" id="SSF50156">
    <property type="entry name" value="PDZ domain-like"/>
    <property type="match status" value="1"/>
</dbReference>
<evidence type="ECO:0000256" key="1">
    <source>
        <dbReference type="SAM" id="MobiDB-lite"/>
    </source>
</evidence>
<dbReference type="PROSITE" id="PS50106">
    <property type="entry name" value="PDZ"/>
    <property type="match status" value="1"/>
</dbReference>
<evidence type="ECO:0000259" key="2">
    <source>
        <dbReference type="PROSITE" id="PS50106"/>
    </source>
</evidence>
<keyword evidence="4" id="KW-1185">Reference proteome</keyword>
<proteinExistence type="predicted"/>
<feature type="compositionally biased region" description="Basic and acidic residues" evidence="1">
    <location>
        <begin position="104"/>
        <end position="117"/>
    </location>
</feature>
<evidence type="ECO:0000313" key="3">
    <source>
        <dbReference type="EMBL" id="CAJ0572922.1"/>
    </source>
</evidence>
<organism evidence="3 4">
    <name type="scientific">Mesorhabditis spiculigera</name>
    <dbReference type="NCBI Taxonomy" id="96644"/>
    <lineage>
        <taxon>Eukaryota</taxon>
        <taxon>Metazoa</taxon>
        <taxon>Ecdysozoa</taxon>
        <taxon>Nematoda</taxon>
        <taxon>Chromadorea</taxon>
        <taxon>Rhabditida</taxon>
        <taxon>Rhabditina</taxon>
        <taxon>Rhabditomorpha</taxon>
        <taxon>Rhabditoidea</taxon>
        <taxon>Rhabditidae</taxon>
        <taxon>Mesorhabditinae</taxon>
        <taxon>Mesorhabditis</taxon>
    </lineage>
</organism>
<protein>
    <recommendedName>
        <fullName evidence="2">PDZ domain-containing protein</fullName>
    </recommendedName>
</protein>
<feature type="domain" description="PDZ" evidence="2">
    <location>
        <begin position="9"/>
        <end position="74"/>
    </location>
</feature>
<dbReference type="InterPro" id="IPR036034">
    <property type="entry name" value="PDZ_sf"/>
</dbReference>
<feature type="non-terminal residue" evidence="3">
    <location>
        <position position="251"/>
    </location>
</feature>
<dbReference type="Gene3D" id="2.30.42.10">
    <property type="match status" value="1"/>
</dbReference>
<dbReference type="Proteomes" id="UP001177023">
    <property type="component" value="Unassembled WGS sequence"/>
</dbReference>
<sequence length="251" mass="28914">MTDDLRKIVVRANPAITGQLGFRLVGSRHSGVFVYSIQDEYKHPGGLEIGDRLLQCEKIPLQGRTPEQVAAIFRFSLNRQGHIFVIVKRETEIRERLENQRRLADKENLHPSFHDAPLDDAEDGENELMEGVEEEPDCLPGVSSASAEHSDLNSPDPFEIPSPKKMLKRRMIKSFTTEDRLLLIACAADSDMKTFGIMEKEEYEYDYSSGKFRCPICFKQTDLKRLHQLRHIWRFSARRLLPFSFSDYAIL</sequence>
<reference evidence="3" key="1">
    <citation type="submission" date="2023-06" db="EMBL/GenBank/DDBJ databases">
        <authorList>
            <person name="Delattre M."/>
        </authorList>
    </citation>
    <scope>NUCLEOTIDE SEQUENCE</scope>
    <source>
        <strain evidence="3">AF72</strain>
    </source>
</reference>
<feature type="region of interest" description="Disordered" evidence="1">
    <location>
        <begin position="104"/>
        <end position="160"/>
    </location>
</feature>
<gene>
    <name evidence="3" type="ORF">MSPICULIGERA_LOCUS11295</name>
</gene>
<feature type="compositionally biased region" description="Acidic residues" evidence="1">
    <location>
        <begin position="118"/>
        <end position="137"/>
    </location>
</feature>
<dbReference type="InterPro" id="IPR001478">
    <property type="entry name" value="PDZ"/>
</dbReference>
<evidence type="ECO:0000313" key="4">
    <source>
        <dbReference type="Proteomes" id="UP001177023"/>
    </source>
</evidence>
<dbReference type="EMBL" id="CATQJA010002609">
    <property type="protein sequence ID" value="CAJ0572922.1"/>
    <property type="molecule type" value="Genomic_DNA"/>
</dbReference>
<accession>A0AA36FZK7</accession>